<dbReference type="Gene3D" id="1.20.1510.10">
    <property type="entry name" value="Cation efflux protein transmembrane domain"/>
    <property type="match status" value="1"/>
</dbReference>
<keyword evidence="4 7" id="KW-0812">Transmembrane</keyword>
<dbReference type="FunFam" id="1.20.1510.10:FF:000006">
    <property type="entry name" value="Divalent cation efflux transporter"/>
    <property type="match status" value="1"/>
</dbReference>
<comment type="subcellular location">
    <subcellularLocation>
        <location evidence="1">Membrane</location>
        <topology evidence="1">Multi-pass membrane protein</topology>
    </subcellularLocation>
</comment>
<keyword evidence="6 7" id="KW-0472">Membrane</keyword>
<dbReference type="SUPFAM" id="SSF160240">
    <property type="entry name" value="Cation efflux protein cytoplasmic domain-like"/>
    <property type="match status" value="1"/>
</dbReference>
<protein>
    <submittedName>
        <fullName evidence="10">Cation diffusion facilitator family transporter</fullName>
    </submittedName>
</protein>
<dbReference type="Gene3D" id="3.30.70.1350">
    <property type="entry name" value="Cation efflux protein, cytoplasmic domain"/>
    <property type="match status" value="1"/>
</dbReference>
<reference evidence="10" key="2">
    <citation type="submission" date="2013-08" db="EMBL/GenBank/DDBJ databases">
        <title>Draft genome sequence of Anaerofustis stercorihominis (DSM 17244).</title>
        <authorList>
            <person name="Sudarsanam P."/>
            <person name="Ley R."/>
            <person name="Guruge J."/>
            <person name="Turnbaugh P.J."/>
            <person name="Mahowald M."/>
            <person name="Liep D."/>
            <person name="Gordon J."/>
        </authorList>
    </citation>
    <scope>NUCLEOTIDE SEQUENCE</scope>
    <source>
        <strain evidence="10">DSM 17244</strain>
    </source>
</reference>
<evidence type="ECO:0000259" key="9">
    <source>
        <dbReference type="Pfam" id="PF16916"/>
    </source>
</evidence>
<keyword evidence="3" id="KW-0813">Transport</keyword>
<dbReference type="InterPro" id="IPR027469">
    <property type="entry name" value="Cation_efflux_TMD_sf"/>
</dbReference>
<name>B1C5Z5_9FIRM</name>
<evidence type="ECO:0000256" key="4">
    <source>
        <dbReference type="ARBA" id="ARBA00022692"/>
    </source>
</evidence>
<dbReference type="AlphaFoldDB" id="B1C5Z5"/>
<dbReference type="PANTHER" id="PTHR43840:SF15">
    <property type="entry name" value="MITOCHONDRIAL METAL TRANSPORTER 1-RELATED"/>
    <property type="match status" value="1"/>
</dbReference>
<dbReference type="Pfam" id="PF16916">
    <property type="entry name" value="ZT_dimer"/>
    <property type="match status" value="1"/>
</dbReference>
<dbReference type="GO" id="GO:0008324">
    <property type="term" value="F:monoatomic cation transmembrane transporter activity"/>
    <property type="evidence" value="ECO:0007669"/>
    <property type="project" value="InterPro"/>
</dbReference>
<gene>
    <name evidence="10" type="ORF">ANASTE_00133</name>
</gene>
<dbReference type="HOGENOM" id="CLU_013430_3_6_9"/>
<dbReference type="InterPro" id="IPR036837">
    <property type="entry name" value="Cation_efflux_CTD_sf"/>
</dbReference>
<evidence type="ECO:0000259" key="8">
    <source>
        <dbReference type="Pfam" id="PF01545"/>
    </source>
</evidence>
<evidence type="ECO:0000256" key="6">
    <source>
        <dbReference type="ARBA" id="ARBA00023136"/>
    </source>
</evidence>
<dbReference type="InterPro" id="IPR027470">
    <property type="entry name" value="Cation_efflux_CTD"/>
</dbReference>
<evidence type="ECO:0000313" key="10">
    <source>
        <dbReference type="EMBL" id="EDS73564.1"/>
    </source>
</evidence>
<reference evidence="10" key="1">
    <citation type="submission" date="2008-01" db="EMBL/GenBank/DDBJ databases">
        <authorList>
            <person name="Fulton L."/>
            <person name="Clifton S."/>
            <person name="Fulton B."/>
            <person name="Xu J."/>
            <person name="Minx P."/>
            <person name="Pepin K.H."/>
            <person name="Johnson M."/>
            <person name="Thiruvilangam P."/>
            <person name="Bhonagiri V."/>
            <person name="Nash W.E."/>
            <person name="Mardis E.R."/>
            <person name="Wilson R.K."/>
        </authorList>
    </citation>
    <scope>NUCLEOTIDE SEQUENCE [LARGE SCALE GENOMIC DNA]</scope>
    <source>
        <strain evidence="10">DSM 17244</strain>
    </source>
</reference>
<sequence>MDIFFYKHKELKMDKTLENKQIAMKVSWWSMIVNILLSIVKVAVGLFAMSSALISDGVHSLSDVFSTVAVMVGINVSSKKSDKEHRYGHERLECVVGMYLSAFLAVIGAGIGYDGILKIVNHTQISTPESIALYIAILSVVTKEVMFRVTMNAGKKTGSTALMADAWHHRSDALSSIGSFIGILGARLGYPILDPIACIVICILIFKAAFDIGKDSVDKVVDKSCDEQTIKEMKEVILNIDGVYSIKDIKTRLFASKKYVDIIIYVNGEISVAEGHHIAMNVHEAIETEFEGVKHCMVHVDPIFF</sequence>
<comment type="similarity">
    <text evidence="2">Belongs to the cation diffusion facilitator (CDF) transporter (TC 2.A.4) family.</text>
</comment>
<feature type="transmembrane region" description="Helical" evidence="7">
    <location>
        <begin position="131"/>
        <end position="149"/>
    </location>
</feature>
<feature type="domain" description="Cation efflux protein cytoplasmic" evidence="9">
    <location>
        <begin position="226"/>
        <end position="302"/>
    </location>
</feature>
<evidence type="ECO:0000256" key="3">
    <source>
        <dbReference type="ARBA" id="ARBA00022448"/>
    </source>
</evidence>
<evidence type="ECO:0000256" key="5">
    <source>
        <dbReference type="ARBA" id="ARBA00022989"/>
    </source>
</evidence>
<organism evidence="10 11">
    <name type="scientific">Anaerofustis stercorihominis DSM 17244</name>
    <dbReference type="NCBI Taxonomy" id="445971"/>
    <lineage>
        <taxon>Bacteria</taxon>
        <taxon>Bacillati</taxon>
        <taxon>Bacillota</taxon>
        <taxon>Clostridia</taxon>
        <taxon>Eubacteriales</taxon>
        <taxon>Eubacteriaceae</taxon>
        <taxon>Anaerofustis</taxon>
    </lineage>
</organism>
<feature type="domain" description="Cation efflux protein transmembrane" evidence="8">
    <location>
        <begin position="29"/>
        <end position="218"/>
    </location>
</feature>
<dbReference type="Pfam" id="PF01545">
    <property type="entry name" value="Cation_efflux"/>
    <property type="match status" value="1"/>
</dbReference>
<dbReference type="eggNOG" id="COG0053">
    <property type="taxonomic scope" value="Bacteria"/>
</dbReference>
<evidence type="ECO:0000313" key="11">
    <source>
        <dbReference type="Proteomes" id="UP000005178"/>
    </source>
</evidence>
<feature type="transmembrane region" description="Helical" evidence="7">
    <location>
        <begin position="90"/>
        <end position="111"/>
    </location>
</feature>
<evidence type="ECO:0000256" key="1">
    <source>
        <dbReference type="ARBA" id="ARBA00004141"/>
    </source>
</evidence>
<dbReference type="GO" id="GO:0016020">
    <property type="term" value="C:membrane"/>
    <property type="evidence" value="ECO:0007669"/>
    <property type="project" value="UniProtKB-SubCell"/>
</dbReference>
<keyword evidence="5 7" id="KW-1133">Transmembrane helix</keyword>
<dbReference type="NCBIfam" id="TIGR01297">
    <property type="entry name" value="CDF"/>
    <property type="match status" value="1"/>
</dbReference>
<comment type="caution">
    <text evidence="10">The sequence shown here is derived from an EMBL/GenBank/DDBJ whole genome shotgun (WGS) entry which is preliminary data.</text>
</comment>
<dbReference type="SUPFAM" id="SSF161111">
    <property type="entry name" value="Cation efflux protein transmembrane domain-like"/>
    <property type="match status" value="1"/>
</dbReference>
<dbReference type="Proteomes" id="UP000005178">
    <property type="component" value="Unassembled WGS sequence"/>
</dbReference>
<dbReference type="InterPro" id="IPR058533">
    <property type="entry name" value="Cation_efflux_TM"/>
</dbReference>
<dbReference type="PANTHER" id="PTHR43840">
    <property type="entry name" value="MITOCHONDRIAL METAL TRANSPORTER 1-RELATED"/>
    <property type="match status" value="1"/>
</dbReference>
<dbReference type="InterPro" id="IPR050291">
    <property type="entry name" value="CDF_Transporter"/>
</dbReference>
<keyword evidence="11" id="KW-1185">Reference proteome</keyword>
<evidence type="ECO:0000256" key="7">
    <source>
        <dbReference type="SAM" id="Phobius"/>
    </source>
</evidence>
<proteinExistence type="inferred from homology"/>
<dbReference type="EMBL" id="ABIL02000003">
    <property type="protein sequence ID" value="EDS73564.1"/>
    <property type="molecule type" value="Genomic_DNA"/>
</dbReference>
<feature type="transmembrane region" description="Helical" evidence="7">
    <location>
        <begin position="28"/>
        <end position="54"/>
    </location>
</feature>
<feature type="transmembrane region" description="Helical" evidence="7">
    <location>
        <begin position="192"/>
        <end position="210"/>
    </location>
</feature>
<evidence type="ECO:0000256" key="2">
    <source>
        <dbReference type="ARBA" id="ARBA00008114"/>
    </source>
</evidence>
<dbReference type="InterPro" id="IPR002524">
    <property type="entry name" value="Cation_efflux"/>
</dbReference>
<accession>B1C5Z5</accession>